<proteinExistence type="predicted"/>
<reference evidence="5 6" key="1">
    <citation type="submission" date="2020-05" db="EMBL/GenBank/DDBJ databases">
        <title>The draft genome sequence of Maribacter arenosus CAU 1321.</title>
        <authorList>
            <person name="Mu L."/>
        </authorList>
    </citation>
    <scope>NUCLEOTIDE SEQUENCE [LARGE SCALE GENOMIC DNA]</scope>
    <source>
        <strain evidence="5 6">CAU 1321</strain>
    </source>
</reference>
<feature type="domain" description="DUF4139" evidence="3">
    <location>
        <begin position="212"/>
        <end position="677"/>
    </location>
</feature>
<gene>
    <name evidence="5" type="ORF">HPE63_02875</name>
</gene>
<evidence type="ECO:0000259" key="4">
    <source>
        <dbReference type="Pfam" id="PF13600"/>
    </source>
</evidence>
<dbReference type="InterPro" id="IPR037291">
    <property type="entry name" value="DUF4139"/>
</dbReference>
<comment type="caution">
    <text evidence="5">The sequence shown here is derived from an EMBL/GenBank/DDBJ whole genome shotgun (WGS) entry which is preliminary data.</text>
</comment>
<keyword evidence="6" id="KW-1185">Reference proteome</keyword>
<dbReference type="InterPro" id="IPR037066">
    <property type="entry name" value="Plug_dom_sf"/>
</dbReference>
<dbReference type="SUPFAM" id="SSF49464">
    <property type="entry name" value="Carboxypeptidase regulatory domain-like"/>
    <property type="match status" value="1"/>
</dbReference>
<dbReference type="Gene3D" id="2.60.40.1120">
    <property type="entry name" value="Carboxypeptidase-like, regulatory domain"/>
    <property type="match status" value="1"/>
</dbReference>
<name>A0ABR7VC02_9FLAO</name>
<evidence type="ECO:0000256" key="1">
    <source>
        <dbReference type="SAM" id="Coils"/>
    </source>
</evidence>
<dbReference type="InterPro" id="IPR011935">
    <property type="entry name" value="CHP02231"/>
</dbReference>
<keyword evidence="1" id="KW-0175">Coiled coil</keyword>
<sequence>MKKLVTLLLLIPIVAFGNDQKIPTNIKEVTVYLSGAQITRTAQLQLAIGANEISFTGLSPKIDESSIQISGLKSVSILSVAFDLDYLEPSKDNPEVALLELRIIATNHTVAKLQNKIAGLEEEQKVINANRLVSGENLTLDLERIKQISTYYRQRITAIKNEIFDTNIEINKLKLDVGFLQKQMTEINSSPIKEHGVVRLKLDAPVATSLTLQISYTIQDAGWIPNYDIKSWQINDPLRLTYKAHVYQRSGIDWENVKINLSSGSPSLNVAKPNLTTKYLDFVSRQAKRSDGPVQKQKYFHNPTVKKVVGQVTDESGLPLPGVNISVIGTSNATTTDFDGNYSLDVLNGQGLTYSYIGFKSVEIPVYSSIMNLQLQEDAQHLDEVVVVAYGSSSNTLQGKAAGIRIRGAASNPSDERSPEVKLPLYIIDGIPVADFMDGDLDEDEIQFIEVLKGSNAEALYGVRATNGVVLISTKKSYLKEGITDTRFEIKKPYSILSDGDITAIELNIFDLQADYEHFAAPILNENVFMTATFKDWEQHNLLPGEANVYFEGAFAGKTTIDPYTTKKEMTLSLGIDPNITVVRKQDKNFKSKSFTGSNRILDRTYELVVKNNKSVPINIKLMDRVPLSQNKEIKVDDIETYNADYDSKKGLLVWKLEVAPKASKTEVFSFKVRYPKFRTISL</sequence>
<dbReference type="Pfam" id="PF13715">
    <property type="entry name" value="CarbopepD_reg_2"/>
    <property type="match status" value="1"/>
</dbReference>
<dbReference type="Proteomes" id="UP000598350">
    <property type="component" value="Unassembled WGS sequence"/>
</dbReference>
<dbReference type="SUPFAM" id="SSF56935">
    <property type="entry name" value="Porins"/>
    <property type="match status" value="1"/>
</dbReference>
<dbReference type="InterPro" id="IPR025554">
    <property type="entry name" value="DUF4140"/>
</dbReference>
<evidence type="ECO:0000313" key="5">
    <source>
        <dbReference type="EMBL" id="MBD0849599.1"/>
    </source>
</evidence>
<dbReference type="PANTHER" id="PTHR31005">
    <property type="entry name" value="DUF4139 DOMAIN-CONTAINING PROTEIN"/>
    <property type="match status" value="1"/>
</dbReference>
<feature type="domain" description="DUF4140" evidence="4">
    <location>
        <begin position="29"/>
        <end position="126"/>
    </location>
</feature>
<dbReference type="Pfam" id="PF13600">
    <property type="entry name" value="DUF4140"/>
    <property type="match status" value="1"/>
</dbReference>
<keyword evidence="2" id="KW-0732">Signal</keyword>
<evidence type="ECO:0000256" key="2">
    <source>
        <dbReference type="SAM" id="SignalP"/>
    </source>
</evidence>
<accession>A0ABR7VC02</accession>
<organism evidence="5 6">
    <name type="scientific">Maribacter arenosus</name>
    <dbReference type="NCBI Taxonomy" id="1854708"/>
    <lineage>
        <taxon>Bacteria</taxon>
        <taxon>Pseudomonadati</taxon>
        <taxon>Bacteroidota</taxon>
        <taxon>Flavobacteriia</taxon>
        <taxon>Flavobacteriales</taxon>
        <taxon>Flavobacteriaceae</taxon>
        <taxon>Maribacter</taxon>
    </lineage>
</organism>
<dbReference type="PANTHER" id="PTHR31005:SF8">
    <property type="entry name" value="DUF4139 DOMAIN-CONTAINING PROTEIN"/>
    <property type="match status" value="1"/>
</dbReference>
<dbReference type="Pfam" id="PF13598">
    <property type="entry name" value="DUF4139"/>
    <property type="match status" value="1"/>
</dbReference>
<dbReference type="RefSeq" id="WP_188312715.1">
    <property type="nucleotide sequence ID" value="NZ_JABTCG010000001.1"/>
</dbReference>
<dbReference type="NCBIfam" id="TIGR02231">
    <property type="entry name" value="mucoidy inhibitor MuiA family protein"/>
    <property type="match status" value="2"/>
</dbReference>
<feature type="chain" id="PRO_5046541430" evidence="2">
    <location>
        <begin position="18"/>
        <end position="683"/>
    </location>
</feature>
<evidence type="ECO:0000259" key="3">
    <source>
        <dbReference type="Pfam" id="PF13598"/>
    </source>
</evidence>
<dbReference type="InterPro" id="IPR008969">
    <property type="entry name" value="CarboxyPept-like_regulatory"/>
</dbReference>
<protein>
    <submittedName>
        <fullName evidence="5">Mucoidy inhibitor MuiA family protein</fullName>
    </submittedName>
</protein>
<dbReference type="EMBL" id="JABTCG010000001">
    <property type="protein sequence ID" value="MBD0849599.1"/>
    <property type="molecule type" value="Genomic_DNA"/>
</dbReference>
<dbReference type="Gene3D" id="2.170.130.10">
    <property type="entry name" value="TonB-dependent receptor, plug domain"/>
    <property type="match status" value="1"/>
</dbReference>
<feature type="coiled-coil region" evidence="1">
    <location>
        <begin position="103"/>
        <end position="130"/>
    </location>
</feature>
<feature type="signal peptide" evidence="2">
    <location>
        <begin position="1"/>
        <end position="17"/>
    </location>
</feature>
<evidence type="ECO:0000313" key="6">
    <source>
        <dbReference type="Proteomes" id="UP000598350"/>
    </source>
</evidence>